<evidence type="ECO:0000313" key="1">
    <source>
        <dbReference type="EMBL" id="WVZ93048.1"/>
    </source>
</evidence>
<organism evidence="1 2">
    <name type="scientific">Paspalum notatum var. saurae</name>
    <dbReference type="NCBI Taxonomy" id="547442"/>
    <lineage>
        <taxon>Eukaryota</taxon>
        <taxon>Viridiplantae</taxon>
        <taxon>Streptophyta</taxon>
        <taxon>Embryophyta</taxon>
        <taxon>Tracheophyta</taxon>
        <taxon>Spermatophyta</taxon>
        <taxon>Magnoliopsida</taxon>
        <taxon>Liliopsida</taxon>
        <taxon>Poales</taxon>
        <taxon>Poaceae</taxon>
        <taxon>PACMAD clade</taxon>
        <taxon>Panicoideae</taxon>
        <taxon>Andropogonodae</taxon>
        <taxon>Paspaleae</taxon>
        <taxon>Paspalinae</taxon>
        <taxon>Paspalum</taxon>
    </lineage>
</organism>
<dbReference type="Proteomes" id="UP001341281">
    <property type="component" value="Chromosome 09"/>
</dbReference>
<dbReference type="AlphaFoldDB" id="A0AAQ3UI50"/>
<dbReference type="EMBL" id="CP144753">
    <property type="protein sequence ID" value="WVZ93048.1"/>
    <property type="molecule type" value="Genomic_DNA"/>
</dbReference>
<name>A0AAQ3UI50_PASNO</name>
<sequence length="62" mass="7104">MMHDTTLLCARKYIRPFIVPVTRPPSVMWYTYLAWLAFWVESSRSTKNETGGGEDTLTGSFS</sequence>
<evidence type="ECO:0000313" key="2">
    <source>
        <dbReference type="Proteomes" id="UP001341281"/>
    </source>
</evidence>
<proteinExistence type="predicted"/>
<keyword evidence="2" id="KW-1185">Reference proteome</keyword>
<accession>A0AAQ3UI50</accession>
<gene>
    <name evidence="1" type="ORF">U9M48_039064</name>
</gene>
<reference evidence="1 2" key="1">
    <citation type="submission" date="2024-02" db="EMBL/GenBank/DDBJ databases">
        <title>High-quality chromosome-scale genome assembly of Pensacola bahiagrass (Paspalum notatum Flugge var. saurae).</title>
        <authorList>
            <person name="Vega J.M."/>
            <person name="Podio M."/>
            <person name="Orjuela J."/>
            <person name="Siena L.A."/>
            <person name="Pessino S.C."/>
            <person name="Combes M.C."/>
            <person name="Mariac C."/>
            <person name="Albertini E."/>
            <person name="Pupilli F."/>
            <person name="Ortiz J.P.A."/>
            <person name="Leblanc O."/>
        </authorList>
    </citation>
    <scope>NUCLEOTIDE SEQUENCE [LARGE SCALE GENOMIC DNA]</scope>
    <source>
        <strain evidence="1">R1</strain>
        <tissue evidence="1">Leaf</tissue>
    </source>
</reference>
<protein>
    <submittedName>
        <fullName evidence="1">Uncharacterized protein</fullName>
    </submittedName>
</protein>